<feature type="domain" description="Ribosomal protein L9" evidence="7">
    <location>
        <begin position="13"/>
        <end position="40"/>
    </location>
</feature>
<dbReference type="InterPro" id="IPR009027">
    <property type="entry name" value="Ribosomal_bL9/RNase_H1_N"/>
</dbReference>
<dbReference type="InterPro" id="IPR020594">
    <property type="entry name" value="Ribosomal_bL9_bac/chp"/>
</dbReference>
<organism evidence="8">
    <name type="scientific">marine metagenome</name>
    <dbReference type="NCBI Taxonomy" id="408172"/>
    <lineage>
        <taxon>unclassified sequences</taxon>
        <taxon>metagenomes</taxon>
        <taxon>ecological metagenomes</taxon>
    </lineage>
</organism>
<dbReference type="GO" id="GO:1990904">
    <property type="term" value="C:ribonucleoprotein complex"/>
    <property type="evidence" value="ECO:0007669"/>
    <property type="project" value="UniProtKB-KW"/>
</dbReference>
<evidence type="ECO:0000256" key="2">
    <source>
        <dbReference type="ARBA" id="ARBA00022730"/>
    </source>
</evidence>
<dbReference type="GO" id="GO:0005840">
    <property type="term" value="C:ribosome"/>
    <property type="evidence" value="ECO:0007669"/>
    <property type="project" value="UniProtKB-KW"/>
</dbReference>
<evidence type="ECO:0000256" key="3">
    <source>
        <dbReference type="ARBA" id="ARBA00022884"/>
    </source>
</evidence>
<dbReference type="Pfam" id="PF01281">
    <property type="entry name" value="Ribosomal_L9_N"/>
    <property type="match status" value="1"/>
</dbReference>
<keyword evidence="6" id="KW-0175">Coiled coil</keyword>
<dbReference type="InterPro" id="IPR000244">
    <property type="entry name" value="Ribosomal_bL9"/>
</dbReference>
<evidence type="ECO:0000256" key="1">
    <source>
        <dbReference type="ARBA" id="ARBA00010605"/>
    </source>
</evidence>
<evidence type="ECO:0000256" key="5">
    <source>
        <dbReference type="ARBA" id="ARBA00023274"/>
    </source>
</evidence>
<evidence type="ECO:0000256" key="4">
    <source>
        <dbReference type="ARBA" id="ARBA00022980"/>
    </source>
</evidence>
<protein>
    <recommendedName>
        <fullName evidence="7">Ribosomal protein L9 domain-containing protein</fullName>
    </recommendedName>
</protein>
<dbReference type="GO" id="GO:0019843">
    <property type="term" value="F:rRNA binding"/>
    <property type="evidence" value="ECO:0007669"/>
    <property type="project" value="UniProtKB-KW"/>
</dbReference>
<reference evidence="8" key="1">
    <citation type="submission" date="2018-05" db="EMBL/GenBank/DDBJ databases">
        <authorList>
            <person name="Lanie J.A."/>
            <person name="Ng W.-L."/>
            <person name="Kazmierczak K.M."/>
            <person name="Andrzejewski T.M."/>
            <person name="Davidsen T.M."/>
            <person name="Wayne K.J."/>
            <person name="Tettelin H."/>
            <person name="Glass J.I."/>
            <person name="Rusch D."/>
            <person name="Podicherti R."/>
            <person name="Tsui H.-C.T."/>
            <person name="Winkler M.E."/>
        </authorList>
    </citation>
    <scope>NUCLEOTIDE SEQUENCE</scope>
</reference>
<dbReference type="InterPro" id="IPR036791">
    <property type="entry name" value="Ribosomal_bL9_C_sf"/>
</dbReference>
<dbReference type="InterPro" id="IPR020070">
    <property type="entry name" value="Ribosomal_bL9_N"/>
</dbReference>
<evidence type="ECO:0000259" key="7">
    <source>
        <dbReference type="PROSITE" id="PS00651"/>
    </source>
</evidence>
<feature type="coiled-coil region" evidence="6">
    <location>
        <begin position="51"/>
        <end position="85"/>
    </location>
</feature>
<dbReference type="EMBL" id="UINC01020635">
    <property type="protein sequence ID" value="SVA86458.1"/>
    <property type="molecule type" value="Genomic_DNA"/>
</dbReference>
<dbReference type="Gene3D" id="3.10.430.100">
    <property type="entry name" value="Ribosomal protein L9, C-terminal domain"/>
    <property type="match status" value="1"/>
</dbReference>
<keyword evidence="2" id="KW-0699">rRNA-binding</keyword>
<dbReference type="GO" id="GO:0006412">
    <property type="term" value="P:translation"/>
    <property type="evidence" value="ECO:0007669"/>
    <property type="project" value="InterPro"/>
</dbReference>
<comment type="similarity">
    <text evidence="1">Belongs to the bacterial ribosomal protein bL9 family.</text>
</comment>
<proteinExistence type="inferred from homology"/>
<accession>A0A381ZB03</accession>
<gene>
    <name evidence="8" type="ORF">METZ01_LOCUS139312</name>
</gene>
<keyword evidence="3" id="KW-0694">RNA-binding</keyword>
<dbReference type="Gene3D" id="3.40.5.10">
    <property type="entry name" value="Ribosomal protein L9, N-terminal domain"/>
    <property type="match status" value="1"/>
</dbReference>
<dbReference type="PROSITE" id="PS00651">
    <property type="entry name" value="RIBOSOMAL_L9"/>
    <property type="match status" value="1"/>
</dbReference>
<evidence type="ECO:0000313" key="8">
    <source>
        <dbReference type="EMBL" id="SVA86458.1"/>
    </source>
</evidence>
<keyword evidence="4" id="KW-0689">Ribosomal protein</keyword>
<dbReference type="SUPFAM" id="SSF55653">
    <property type="entry name" value="Ribosomal protein L9 C-domain"/>
    <property type="match status" value="1"/>
</dbReference>
<dbReference type="NCBIfam" id="TIGR00158">
    <property type="entry name" value="L9"/>
    <property type="match status" value="1"/>
</dbReference>
<dbReference type="Pfam" id="PF03948">
    <property type="entry name" value="Ribosomal_L9_C"/>
    <property type="match status" value="1"/>
</dbReference>
<evidence type="ECO:0000256" key="6">
    <source>
        <dbReference type="SAM" id="Coils"/>
    </source>
</evidence>
<dbReference type="SUPFAM" id="SSF55658">
    <property type="entry name" value="L9 N-domain-like"/>
    <property type="match status" value="1"/>
</dbReference>
<dbReference type="GO" id="GO:0003735">
    <property type="term" value="F:structural constituent of ribosome"/>
    <property type="evidence" value="ECO:0007669"/>
    <property type="project" value="InterPro"/>
</dbReference>
<dbReference type="PANTHER" id="PTHR21368">
    <property type="entry name" value="50S RIBOSOMAL PROTEIN L9"/>
    <property type="match status" value="1"/>
</dbReference>
<name>A0A381ZB03_9ZZZZ</name>
<sequence>MKVILLENIRKIGSIGEIIDVKRGFARNFLISKKKALFASKANIKEVDVIKQELNKKDQEKKKQAKSIQEKIKNKVVEIKKLSTENKELYGSVKPTEISKVLEDNEKIMINPSLIQPVKEIKSLGEFKVMINLHSEVQEQIIVKVIPQEETK</sequence>
<dbReference type="InterPro" id="IPR036935">
    <property type="entry name" value="Ribosomal_bL9_N_sf"/>
</dbReference>
<keyword evidence="5" id="KW-0687">Ribonucleoprotein</keyword>
<dbReference type="HAMAP" id="MF_00503">
    <property type="entry name" value="Ribosomal_bL9"/>
    <property type="match status" value="1"/>
</dbReference>
<dbReference type="AlphaFoldDB" id="A0A381ZB03"/>
<dbReference type="InterPro" id="IPR020069">
    <property type="entry name" value="Ribosomal_bL9_C"/>
</dbReference>